<name>A0A3A6U1X6_9GAMM</name>
<proteinExistence type="predicted"/>
<evidence type="ECO:0000313" key="2">
    <source>
        <dbReference type="Proteomes" id="UP000273022"/>
    </source>
</evidence>
<dbReference type="AlphaFoldDB" id="A0A3A6U1X6"/>
<organism evidence="1 2">
    <name type="scientific">Parashewanella spongiae</name>
    <dbReference type="NCBI Taxonomy" id="342950"/>
    <lineage>
        <taxon>Bacteria</taxon>
        <taxon>Pseudomonadati</taxon>
        <taxon>Pseudomonadota</taxon>
        <taxon>Gammaproteobacteria</taxon>
        <taxon>Alteromonadales</taxon>
        <taxon>Shewanellaceae</taxon>
        <taxon>Parashewanella</taxon>
    </lineage>
</organism>
<sequence>MFSLGLGLEKTTHSTYYIGAHADNYFAGETETYTVKGLPSTCKNSKGEVIAAKSFQRFWCPATRDITRSVKVVDMRQVPLEQWLINRREARDFPLYELRDQLKQLYLEKVKINFSNLTSEQQTLINACFKLETFLPTFAEVARELYEQLNPIVRQALRLKHSECSNETFNLNRICQRPITQITQLPSECAPDIQIAIAKQDKCHLPNFNEWTAHIKIEKGKLLDRLLVKMLKKVGFLNANPQIFVGFVNPILADPKAKRELFMDDSCSSHPLHGQRTHLFQILALTKVGVLNQRLLEWLIDYNFWNGVLDTDRRMLPLITIQNLGKKEVVYYRDIGHVTTGIAPGNLNILFLERKFSASIQAVIDSKDTLKQTEMLNVFGRASKMNEPSVELTQLHKEMVSLEAYIIDSLYSGFHKMGIEGLHFLYGIEIERIIDVERARKYISKGYSVTVSKSIWPAGPHPEEFYVDGKPVWGIVFNGVDTFDAWYSKLEDKKLCFIVDKKLSP</sequence>
<dbReference type="OrthoDB" id="6396378at2"/>
<comment type="caution">
    <text evidence="1">The sequence shown here is derived from an EMBL/GenBank/DDBJ whole genome shotgun (WGS) entry which is preliminary data.</text>
</comment>
<accession>A0A3A6U1X6</accession>
<gene>
    <name evidence="1" type="ORF">D5R81_01010</name>
</gene>
<dbReference type="EMBL" id="QYYH01000003">
    <property type="protein sequence ID" value="RJY19428.1"/>
    <property type="molecule type" value="Genomic_DNA"/>
</dbReference>
<reference evidence="1 2" key="1">
    <citation type="submission" date="2018-09" db="EMBL/GenBank/DDBJ databases">
        <title>Phylogeny of the Shewanellaceae, and recommendation for two new genera, Pseudoshewanella and Parashewanella.</title>
        <authorList>
            <person name="Wang G."/>
        </authorList>
    </citation>
    <scope>NUCLEOTIDE SEQUENCE [LARGE SCALE GENOMIC DNA]</scope>
    <source>
        <strain evidence="1 2">KCTC 22492</strain>
    </source>
</reference>
<dbReference type="RefSeq" id="WP_121851798.1">
    <property type="nucleotide sequence ID" value="NZ_CP037952.1"/>
</dbReference>
<dbReference type="Proteomes" id="UP000273022">
    <property type="component" value="Unassembled WGS sequence"/>
</dbReference>
<keyword evidence="2" id="KW-1185">Reference proteome</keyword>
<evidence type="ECO:0000313" key="1">
    <source>
        <dbReference type="EMBL" id="RJY19428.1"/>
    </source>
</evidence>
<protein>
    <submittedName>
        <fullName evidence="1">Uncharacterized protein</fullName>
    </submittedName>
</protein>